<protein>
    <submittedName>
        <fullName evidence="1">Uncharacterized protein</fullName>
    </submittedName>
</protein>
<sequence>EEKGKEEDAAAAIYSSTQLDSYEKELGTLCSFQSCYMECMTPVLNEVCSPSLAARAVDLLDSFVSSDRLGKLAPSCAQLADKKGNGDEVGRVI</sequence>
<accession>A0AAV5VTA5</accession>
<dbReference type="PANTHER" id="PTHR36944:SF2">
    <property type="entry name" value="CPG4 DOMAIN-CONTAINING PROTEIN"/>
    <property type="match status" value="1"/>
</dbReference>
<gene>
    <name evidence="1" type="ORF">PFISCL1PPCAC_13988</name>
</gene>
<reference evidence="1" key="1">
    <citation type="submission" date="2023-10" db="EMBL/GenBank/DDBJ databases">
        <title>Genome assembly of Pristionchus species.</title>
        <authorList>
            <person name="Yoshida K."/>
            <person name="Sommer R.J."/>
        </authorList>
    </citation>
    <scope>NUCLEOTIDE SEQUENCE</scope>
    <source>
        <strain evidence="1">RS5133</strain>
    </source>
</reference>
<proteinExistence type="predicted"/>
<evidence type="ECO:0000313" key="1">
    <source>
        <dbReference type="EMBL" id="GMT22691.1"/>
    </source>
</evidence>
<dbReference type="Proteomes" id="UP001432322">
    <property type="component" value="Unassembled WGS sequence"/>
</dbReference>
<dbReference type="AlphaFoldDB" id="A0AAV5VTA5"/>
<evidence type="ECO:0000313" key="2">
    <source>
        <dbReference type="Proteomes" id="UP001432322"/>
    </source>
</evidence>
<dbReference type="PANTHER" id="PTHR36944">
    <property type="entry name" value="PROTEIN CBG02791-RELATED"/>
    <property type="match status" value="1"/>
</dbReference>
<feature type="non-terminal residue" evidence="1">
    <location>
        <position position="93"/>
    </location>
</feature>
<name>A0AAV5VTA5_9BILA</name>
<dbReference type="EMBL" id="BTSY01000004">
    <property type="protein sequence ID" value="GMT22691.1"/>
    <property type="molecule type" value="Genomic_DNA"/>
</dbReference>
<feature type="non-terminal residue" evidence="1">
    <location>
        <position position="1"/>
    </location>
</feature>
<organism evidence="1 2">
    <name type="scientific">Pristionchus fissidentatus</name>
    <dbReference type="NCBI Taxonomy" id="1538716"/>
    <lineage>
        <taxon>Eukaryota</taxon>
        <taxon>Metazoa</taxon>
        <taxon>Ecdysozoa</taxon>
        <taxon>Nematoda</taxon>
        <taxon>Chromadorea</taxon>
        <taxon>Rhabditida</taxon>
        <taxon>Rhabditina</taxon>
        <taxon>Diplogasteromorpha</taxon>
        <taxon>Diplogasteroidea</taxon>
        <taxon>Neodiplogasteridae</taxon>
        <taxon>Pristionchus</taxon>
    </lineage>
</organism>
<comment type="caution">
    <text evidence="1">The sequence shown here is derived from an EMBL/GenBank/DDBJ whole genome shotgun (WGS) entry which is preliminary data.</text>
</comment>
<keyword evidence="2" id="KW-1185">Reference proteome</keyword>